<evidence type="ECO:0000313" key="2">
    <source>
        <dbReference type="EMBL" id="TFB84393.1"/>
    </source>
</evidence>
<evidence type="ECO:0000259" key="1">
    <source>
        <dbReference type="Pfam" id="PF13185"/>
    </source>
</evidence>
<feature type="domain" description="GAF" evidence="1">
    <location>
        <begin position="25"/>
        <end position="125"/>
    </location>
</feature>
<evidence type="ECO:0000313" key="3">
    <source>
        <dbReference type="Proteomes" id="UP000297963"/>
    </source>
</evidence>
<name>A0A4R8VLD1_9MICO</name>
<dbReference type="InterPro" id="IPR003018">
    <property type="entry name" value="GAF"/>
</dbReference>
<gene>
    <name evidence="2" type="ORF">E3O11_09790</name>
</gene>
<proteinExistence type="predicted"/>
<dbReference type="Gene3D" id="3.30.450.40">
    <property type="match status" value="1"/>
</dbReference>
<comment type="caution">
    <text evidence="2">The sequence shown here is derived from an EMBL/GenBank/DDBJ whole genome shotgun (WGS) entry which is preliminary data.</text>
</comment>
<accession>A0A4R8VLD1</accession>
<dbReference type="InterPro" id="IPR029016">
    <property type="entry name" value="GAF-like_dom_sf"/>
</dbReference>
<protein>
    <submittedName>
        <fullName evidence="2">GAF domain-containing protein</fullName>
    </submittedName>
</protein>
<dbReference type="SUPFAM" id="SSF55781">
    <property type="entry name" value="GAF domain-like"/>
    <property type="match status" value="1"/>
</dbReference>
<dbReference type="Pfam" id="PF13185">
    <property type="entry name" value="GAF_2"/>
    <property type="match status" value="1"/>
</dbReference>
<dbReference type="AlphaFoldDB" id="A0A4R8VLD1"/>
<dbReference type="Proteomes" id="UP000297963">
    <property type="component" value="Unassembled WGS sequence"/>
</dbReference>
<sequence length="138" mass="14959">MNVWCCSTPPRPAFYWLIKTATCRSTATSEESHLVGVLHHQAGAGPCVDAYRSGAVITLRNIAADGCRYPNFQTALSQGFQSVDAIPLRFRPNTIGALNLFRTRIGALSSEDSAIGQALADVATISLLHERSARKMPR</sequence>
<organism evidence="2 3">
    <name type="scientific">Cryobacterium levicorallinum</name>
    <dbReference type="NCBI Taxonomy" id="995038"/>
    <lineage>
        <taxon>Bacteria</taxon>
        <taxon>Bacillati</taxon>
        <taxon>Actinomycetota</taxon>
        <taxon>Actinomycetes</taxon>
        <taxon>Micrococcales</taxon>
        <taxon>Microbacteriaceae</taxon>
        <taxon>Cryobacterium</taxon>
    </lineage>
</organism>
<dbReference type="EMBL" id="SOFE01000017">
    <property type="protein sequence ID" value="TFB84393.1"/>
    <property type="molecule type" value="Genomic_DNA"/>
</dbReference>
<reference evidence="2 3" key="1">
    <citation type="submission" date="2019-03" db="EMBL/GenBank/DDBJ databases">
        <title>Genomics of glacier-inhabiting Cryobacterium strains.</title>
        <authorList>
            <person name="Liu Q."/>
            <person name="Xin Y.-H."/>
        </authorList>
    </citation>
    <scope>NUCLEOTIDE SEQUENCE [LARGE SCALE GENOMIC DNA]</scope>
    <source>
        <strain evidence="2 3">Hh34</strain>
    </source>
</reference>